<dbReference type="InterPro" id="IPR031303">
    <property type="entry name" value="C5_meth_CS"/>
</dbReference>
<evidence type="ECO:0000313" key="5">
    <source>
        <dbReference type="EMBL" id="TDD11305.1"/>
    </source>
</evidence>
<evidence type="ECO:0000256" key="3">
    <source>
        <dbReference type="ARBA" id="ARBA00022691"/>
    </source>
</evidence>
<protein>
    <submittedName>
        <fullName evidence="5">Uncharacterized protein</fullName>
    </submittedName>
</protein>
<dbReference type="RefSeq" id="WP_132517859.1">
    <property type="nucleotide sequence ID" value="NZ_SMKP01000220.1"/>
</dbReference>
<dbReference type="EMBL" id="SMKP01000220">
    <property type="protein sequence ID" value="TDD11305.1"/>
    <property type="molecule type" value="Genomic_DNA"/>
</dbReference>
<reference evidence="5 6" key="1">
    <citation type="submission" date="2019-03" db="EMBL/GenBank/DDBJ databases">
        <title>Draft genome sequences of novel Actinobacteria.</title>
        <authorList>
            <person name="Sahin N."/>
            <person name="Ay H."/>
            <person name="Saygin H."/>
        </authorList>
    </citation>
    <scope>NUCLEOTIDE SEQUENCE [LARGE SCALE GENOMIC DNA]</scope>
    <source>
        <strain evidence="5 6">KC712</strain>
    </source>
</reference>
<keyword evidence="3" id="KW-0949">S-adenosyl-L-methionine</keyword>
<name>A0A4R4W829_9ACTN</name>
<evidence type="ECO:0000313" key="6">
    <source>
        <dbReference type="Proteomes" id="UP000294543"/>
    </source>
</evidence>
<dbReference type="SUPFAM" id="SSF53335">
    <property type="entry name" value="S-adenosyl-L-methionine-dependent methyltransferases"/>
    <property type="match status" value="1"/>
</dbReference>
<proteinExistence type="predicted"/>
<dbReference type="PROSITE" id="PS00095">
    <property type="entry name" value="C5_MTASE_2"/>
    <property type="match status" value="1"/>
</dbReference>
<dbReference type="InterPro" id="IPR029063">
    <property type="entry name" value="SAM-dependent_MTases_sf"/>
</dbReference>
<dbReference type="GO" id="GO:0009307">
    <property type="term" value="P:DNA restriction-modification system"/>
    <property type="evidence" value="ECO:0007669"/>
    <property type="project" value="UniProtKB-KW"/>
</dbReference>
<dbReference type="AlphaFoldDB" id="A0A4R4W829"/>
<dbReference type="InterPro" id="IPR001525">
    <property type="entry name" value="C5_MeTfrase"/>
</dbReference>
<keyword evidence="4" id="KW-0680">Restriction system</keyword>
<keyword evidence="2" id="KW-0808">Transferase</keyword>
<evidence type="ECO:0000256" key="1">
    <source>
        <dbReference type="ARBA" id="ARBA00022603"/>
    </source>
</evidence>
<dbReference type="GO" id="GO:0032259">
    <property type="term" value="P:methylation"/>
    <property type="evidence" value="ECO:0007669"/>
    <property type="project" value="UniProtKB-KW"/>
</dbReference>
<keyword evidence="6" id="KW-1185">Reference proteome</keyword>
<accession>A0A4R4W829</accession>
<dbReference type="Pfam" id="PF00145">
    <property type="entry name" value="DNA_methylase"/>
    <property type="match status" value="1"/>
</dbReference>
<organism evidence="5 6">
    <name type="scientific">Nonomuraea diastatica</name>
    <dbReference type="NCBI Taxonomy" id="1848329"/>
    <lineage>
        <taxon>Bacteria</taxon>
        <taxon>Bacillati</taxon>
        <taxon>Actinomycetota</taxon>
        <taxon>Actinomycetes</taxon>
        <taxon>Streptosporangiales</taxon>
        <taxon>Streptosporangiaceae</taxon>
        <taxon>Nonomuraea</taxon>
    </lineage>
</organism>
<dbReference type="GO" id="GO:0008168">
    <property type="term" value="F:methyltransferase activity"/>
    <property type="evidence" value="ECO:0007669"/>
    <property type="project" value="UniProtKB-KW"/>
</dbReference>
<sequence>MAPKTLDRVRAGVMKHWITPFLSPAGGTWNDDPTSVIDPARTLTTRESQALVVPCEGREGKMARPASDPKRTSTTRLEDAVAFPPDSFLSLFRSDRVRPFDPSTDPTATLVADGSNHALVSKPDMEPLVFPMRGGGDALKSRPAFEDPAHCVTASGFYHGLGVHPDWAPPAFLMRNNGSRGDGKEHCTSAGEPARTITSTGHQSLVSVPDGLRSLLMAYYGNGGTTPTSEPVGTLPTRDRWALIATSGEITPDMIDVSPILFRMLKLHELRRAQSFPDDYKFVANSQRHKVRLIGNAVPPPMAEILACAVIEAIVGTEFDRFAHDYTLVA</sequence>
<evidence type="ECO:0000256" key="2">
    <source>
        <dbReference type="ARBA" id="ARBA00022679"/>
    </source>
</evidence>
<gene>
    <name evidence="5" type="ORF">E1294_45245</name>
</gene>
<dbReference type="OrthoDB" id="9813719at2"/>
<dbReference type="Gene3D" id="3.90.120.10">
    <property type="entry name" value="DNA Methylase, subunit A, domain 2"/>
    <property type="match status" value="1"/>
</dbReference>
<comment type="caution">
    <text evidence="5">The sequence shown here is derived from an EMBL/GenBank/DDBJ whole genome shotgun (WGS) entry which is preliminary data.</text>
</comment>
<keyword evidence="1" id="KW-0489">Methyltransferase</keyword>
<dbReference type="Proteomes" id="UP000294543">
    <property type="component" value="Unassembled WGS sequence"/>
</dbReference>
<evidence type="ECO:0000256" key="4">
    <source>
        <dbReference type="ARBA" id="ARBA00022747"/>
    </source>
</evidence>